<organism evidence="1 2">
    <name type="scientific">Leminorella richardii</name>
    <dbReference type="NCBI Taxonomy" id="158841"/>
    <lineage>
        <taxon>Bacteria</taxon>
        <taxon>Pseudomonadati</taxon>
        <taxon>Pseudomonadota</taxon>
        <taxon>Gammaproteobacteria</taxon>
        <taxon>Enterobacterales</taxon>
        <taxon>Budviciaceae</taxon>
        <taxon>Leminorella</taxon>
    </lineage>
</organism>
<gene>
    <name evidence="1" type="ORF">NCTC12151_03331</name>
</gene>
<evidence type="ECO:0000313" key="2">
    <source>
        <dbReference type="Proteomes" id="UP000249005"/>
    </source>
</evidence>
<proteinExistence type="predicted"/>
<dbReference type="EMBL" id="LS483470">
    <property type="protein sequence ID" value="SQI43957.1"/>
    <property type="molecule type" value="Genomic_DNA"/>
</dbReference>
<accession>A0A2X4UVR2</accession>
<dbReference type="Proteomes" id="UP000249005">
    <property type="component" value="Chromosome 1"/>
</dbReference>
<keyword evidence="2" id="KW-1185">Reference proteome</keyword>
<evidence type="ECO:0000313" key="1">
    <source>
        <dbReference type="EMBL" id="SQI43957.1"/>
    </source>
</evidence>
<dbReference type="KEGG" id="lri:NCTC12151_03331"/>
<sequence length="192" mass="21367">MFKNIFGKKAEEKHFVTVTLNARLQPTHRGDLEDALEKVLERYTIGHVSGGGSLLTDDGEVSECDIEIDATDVSEQAIGHILGFLEKALAPKGSRLRVDDRTIPFGHQEGLALYLNGTDLPDDVYQNSDVNVVWSEVEKALGEEGSIHSYYQGNKETALYLYGSSFATMRALIQPFLDDYPLCQRCRIEQVA</sequence>
<reference evidence="1 2" key="1">
    <citation type="submission" date="2018-06" db="EMBL/GenBank/DDBJ databases">
        <authorList>
            <consortium name="Pathogen Informatics"/>
            <person name="Doyle S."/>
        </authorList>
    </citation>
    <scope>NUCLEOTIDE SEQUENCE [LARGE SCALE GENOMIC DNA]</scope>
    <source>
        <strain evidence="1 2">NCTC12151</strain>
    </source>
</reference>
<dbReference type="AlphaFoldDB" id="A0A2X4UVR2"/>
<dbReference type="OrthoDB" id="5194749at2"/>
<dbReference type="RefSeq" id="WP_111741626.1">
    <property type="nucleotide sequence ID" value="NZ_LR698987.1"/>
</dbReference>
<name>A0A2X4UVR2_9GAMM</name>
<protein>
    <submittedName>
        <fullName evidence="1">Uncharacterized protein</fullName>
    </submittedName>
</protein>